<organism evidence="1 2">
    <name type="scientific">Bacterioplanoides pacificum</name>
    <dbReference type="NCBI Taxonomy" id="1171596"/>
    <lineage>
        <taxon>Bacteria</taxon>
        <taxon>Pseudomonadati</taxon>
        <taxon>Pseudomonadota</taxon>
        <taxon>Gammaproteobacteria</taxon>
        <taxon>Oceanospirillales</taxon>
        <taxon>Oceanospirillaceae</taxon>
        <taxon>Bacterioplanoides</taxon>
    </lineage>
</organism>
<dbReference type="NCBIfam" id="TIGR00613">
    <property type="entry name" value="reco"/>
    <property type="match status" value="1"/>
</dbReference>
<gene>
    <name evidence="1" type="primary">recO</name>
    <name evidence="1" type="ORF">ACFOMG_13025</name>
</gene>
<evidence type="ECO:0000313" key="1">
    <source>
        <dbReference type="EMBL" id="MFC3681023.1"/>
    </source>
</evidence>
<dbReference type="Proteomes" id="UP001595722">
    <property type="component" value="Unassembled WGS sequence"/>
</dbReference>
<dbReference type="PANTHER" id="PTHR33991:SF1">
    <property type="entry name" value="DNA REPAIR PROTEIN RECO"/>
    <property type="match status" value="1"/>
</dbReference>
<dbReference type="InterPro" id="IPR003717">
    <property type="entry name" value="RecO"/>
</dbReference>
<dbReference type="SUPFAM" id="SSF57863">
    <property type="entry name" value="ArfGap/RecO-like zinc finger"/>
    <property type="match status" value="1"/>
</dbReference>
<dbReference type="EMBL" id="JBHRYB010000013">
    <property type="protein sequence ID" value="MFC3681023.1"/>
    <property type="molecule type" value="Genomic_DNA"/>
</dbReference>
<dbReference type="PANTHER" id="PTHR33991">
    <property type="entry name" value="DNA REPAIR PROTEIN RECO"/>
    <property type="match status" value="1"/>
</dbReference>
<dbReference type="InterPro" id="IPR042242">
    <property type="entry name" value="RecO_C"/>
</dbReference>
<comment type="caution">
    <text evidence="1">The sequence shown here is derived from an EMBL/GenBank/DDBJ whole genome shotgun (WGS) entry which is preliminary data.</text>
</comment>
<keyword evidence="2" id="KW-1185">Reference proteome</keyword>
<sequence>MKKLFVLQRQPVGEHQFLLDVFSAEAGRLAVVTPRRSAKQNTFTPDCFQQCQADWRAGEDWPNIKVVQLQQRFELAGNALYCGLYLNELLVRLLSRNEPLPVLFQVYRSVLNGLQQGGSAEPWLRLFEHQLLLQLGYGVSWQYDSLQRQIDARQCYQFNAQEGFVLHGAGQYSGADILAFKTWLQDFSRLPASVSVWQMAKQVLRLSLENILERPLVSRELFTATSL</sequence>
<dbReference type="Pfam" id="PF02565">
    <property type="entry name" value="RecO_C"/>
    <property type="match status" value="1"/>
</dbReference>
<protein>
    <submittedName>
        <fullName evidence="1">DNA repair protein RecO</fullName>
    </submittedName>
</protein>
<reference evidence="2" key="1">
    <citation type="journal article" date="2019" name="Int. J. Syst. Evol. Microbiol.">
        <title>The Global Catalogue of Microorganisms (GCM) 10K type strain sequencing project: providing services to taxonomists for standard genome sequencing and annotation.</title>
        <authorList>
            <consortium name="The Broad Institute Genomics Platform"/>
            <consortium name="The Broad Institute Genome Sequencing Center for Infectious Disease"/>
            <person name="Wu L."/>
            <person name="Ma J."/>
        </authorList>
    </citation>
    <scope>NUCLEOTIDE SEQUENCE [LARGE SCALE GENOMIC DNA]</scope>
    <source>
        <strain evidence="2">KCTC 42424</strain>
    </source>
</reference>
<name>A0ABV7VVK0_9GAMM</name>
<evidence type="ECO:0000313" key="2">
    <source>
        <dbReference type="Proteomes" id="UP001595722"/>
    </source>
</evidence>
<accession>A0ABV7VVK0</accession>
<dbReference type="InterPro" id="IPR037278">
    <property type="entry name" value="ARFGAP/RecO"/>
</dbReference>
<proteinExistence type="predicted"/>
<dbReference type="RefSeq" id="WP_376867170.1">
    <property type="nucleotide sequence ID" value="NZ_JBHRYB010000013.1"/>
</dbReference>
<dbReference type="Gene3D" id="1.20.1440.120">
    <property type="entry name" value="Recombination protein O, C-terminal domain"/>
    <property type="match status" value="1"/>
</dbReference>